<sequence length="30" mass="3304">MLSANSSKYAAQGPSLNIRSGFSRIWYAAR</sequence>
<name>A0A0A9AYS0_ARUDO</name>
<dbReference type="EMBL" id="GBRH01245683">
    <property type="protein sequence ID" value="JAD52212.1"/>
    <property type="molecule type" value="Transcribed_RNA"/>
</dbReference>
<reference evidence="1" key="1">
    <citation type="submission" date="2014-09" db="EMBL/GenBank/DDBJ databases">
        <authorList>
            <person name="Magalhaes I.L.F."/>
            <person name="Oliveira U."/>
            <person name="Santos F.R."/>
            <person name="Vidigal T.H.D.A."/>
            <person name="Brescovit A.D."/>
            <person name="Santos A.J."/>
        </authorList>
    </citation>
    <scope>NUCLEOTIDE SEQUENCE</scope>
    <source>
        <tissue evidence="1">Shoot tissue taken approximately 20 cm above the soil surface</tissue>
    </source>
</reference>
<dbReference type="AlphaFoldDB" id="A0A0A9AYS0"/>
<evidence type="ECO:0000313" key="1">
    <source>
        <dbReference type="EMBL" id="JAD52212.1"/>
    </source>
</evidence>
<reference evidence="1" key="2">
    <citation type="journal article" date="2015" name="Data Brief">
        <title>Shoot transcriptome of the giant reed, Arundo donax.</title>
        <authorList>
            <person name="Barrero R.A."/>
            <person name="Guerrero F.D."/>
            <person name="Moolhuijzen P."/>
            <person name="Goolsby J.A."/>
            <person name="Tidwell J."/>
            <person name="Bellgard S.E."/>
            <person name="Bellgard M.I."/>
        </authorList>
    </citation>
    <scope>NUCLEOTIDE SEQUENCE</scope>
    <source>
        <tissue evidence="1">Shoot tissue taken approximately 20 cm above the soil surface</tissue>
    </source>
</reference>
<organism evidence="1">
    <name type="scientific">Arundo donax</name>
    <name type="common">Giant reed</name>
    <name type="synonym">Donax arundinaceus</name>
    <dbReference type="NCBI Taxonomy" id="35708"/>
    <lineage>
        <taxon>Eukaryota</taxon>
        <taxon>Viridiplantae</taxon>
        <taxon>Streptophyta</taxon>
        <taxon>Embryophyta</taxon>
        <taxon>Tracheophyta</taxon>
        <taxon>Spermatophyta</taxon>
        <taxon>Magnoliopsida</taxon>
        <taxon>Liliopsida</taxon>
        <taxon>Poales</taxon>
        <taxon>Poaceae</taxon>
        <taxon>PACMAD clade</taxon>
        <taxon>Arundinoideae</taxon>
        <taxon>Arundineae</taxon>
        <taxon>Arundo</taxon>
    </lineage>
</organism>
<proteinExistence type="predicted"/>
<protein>
    <submittedName>
        <fullName evidence="1">Uncharacterized protein</fullName>
    </submittedName>
</protein>
<accession>A0A0A9AYS0</accession>